<proteinExistence type="predicted"/>
<evidence type="ECO:0000313" key="2">
    <source>
        <dbReference type="EMBL" id="MDQ0275186.1"/>
    </source>
</evidence>
<evidence type="ECO:0000313" key="3">
    <source>
        <dbReference type="Proteomes" id="UP001236559"/>
    </source>
</evidence>
<dbReference type="Pfam" id="PF11823">
    <property type="entry name" value="Se_S_carrier"/>
    <property type="match status" value="1"/>
</dbReference>
<feature type="domain" description="Putative Se/S carrier protein-like" evidence="1">
    <location>
        <begin position="4"/>
        <end position="68"/>
    </location>
</feature>
<dbReference type="Proteomes" id="UP001236559">
    <property type="component" value="Unassembled WGS sequence"/>
</dbReference>
<sequence>MKYIVYTFEGLNYSEAANDLLKENNIEARLIPVPSKVQSGCGFCLRSPFENREEIEKLFDKKDMHLLGRYTFTYGNPRSCTFALPEIEKL</sequence>
<keyword evidence="3" id="KW-1185">Reference proteome</keyword>
<dbReference type="RefSeq" id="WP_023055064.1">
    <property type="nucleotide sequence ID" value="NZ_JAUSTN010000005.1"/>
</dbReference>
<dbReference type="EMBL" id="JAUSTN010000005">
    <property type="protein sequence ID" value="MDQ0275186.1"/>
    <property type="molecule type" value="Genomic_DNA"/>
</dbReference>
<accession>A0ABU0AV97</accession>
<dbReference type="InterPro" id="IPR021778">
    <property type="entry name" value="Se/S_carrier-like"/>
</dbReference>
<reference evidence="2 3" key="1">
    <citation type="submission" date="2023-07" db="EMBL/GenBank/DDBJ databases">
        <title>Genomic Encyclopedia of Type Strains, Phase IV (KMG-IV): sequencing the most valuable type-strain genomes for metagenomic binning, comparative biology and taxonomic classification.</title>
        <authorList>
            <person name="Goeker M."/>
        </authorList>
    </citation>
    <scope>NUCLEOTIDE SEQUENCE [LARGE SCALE GENOMIC DNA]</scope>
    <source>
        <strain evidence="2 3">DSM 22616</strain>
    </source>
</reference>
<organism evidence="2 3">
    <name type="scientific">Peptoniphilus koenoeneniae</name>
    <dbReference type="NCBI Taxonomy" id="507751"/>
    <lineage>
        <taxon>Bacteria</taxon>
        <taxon>Bacillati</taxon>
        <taxon>Bacillota</taxon>
        <taxon>Tissierellia</taxon>
        <taxon>Tissierellales</taxon>
        <taxon>Peptoniphilaceae</taxon>
        <taxon>Peptoniphilus</taxon>
    </lineage>
</organism>
<protein>
    <recommendedName>
        <fullName evidence="1">Putative Se/S carrier protein-like domain-containing protein</fullName>
    </recommendedName>
</protein>
<comment type="caution">
    <text evidence="2">The sequence shown here is derived from an EMBL/GenBank/DDBJ whole genome shotgun (WGS) entry which is preliminary data.</text>
</comment>
<evidence type="ECO:0000259" key="1">
    <source>
        <dbReference type="Pfam" id="PF11823"/>
    </source>
</evidence>
<name>A0ABU0AV97_9FIRM</name>
<gene>
    <name evidence="2" type="ORF">J2S72_001210</name>
</gene>